<feature type="region of interest" description="Disordered" evidence="1">
    <location>
        <begin position="420"/>
        <end position="441"/>
    </location>
</feature>
<feature type="compositionally biased region" description="Low complexity" evidence="1">
    <location>
        <begin position="260"/>
        <end position="275"/>
    </location>
</feature>
<dbReference type="InterPro" id="IPR001245">
    <property type="entry name" value="Ser-Thr/Tyr_kinase_cat_dom"/>
</dbReference>
<dbReference type="GO" id="GO:0005524">
    <property type="term" value="F:ATP binding"/>
    <property type="evidence" value="ECO:0007669"/>
    <property type="project" value="InterPro"/>
</dbReference>
<feature type="region of interest" description="Disordered" evidence="1">
    <location>
        <begin position="260"/>
        <end position="407"/>
    </location>
</feature>
<dbReference type="SUPFAM" id="SSF56112">
    <property type="entry name" value="Protein kinase-like (PK-like)"/>
    <property type="match status" value="1"/>
</dbReference>
<gene>
    <name evidence="3" type="ORF">HYH03_012270</name>
</gene>
<dbReference type="InterPro" id="IPR000719">
    <property type="entry name" value="Prot_kinase_dom"/>
</dbReference>
<feature type="compositionally biased region" description="Basic and acidic residues" evidence="1">
    <location>
        <begin position="714"/>
        <end position="725"/>
    </location>
</feature>
<protein>
    <recommendedName>
        <fullName evidence="2">Protein kinase domain-containing protein</fullName>
    </recommendedName>
</protein>
<dbReference type="GO" id="GO:0004674">
    <property type="term" value="F:protein serine/threonine kinase activity"/>
    <property type="evidence" value="ECO:0007669"/>
    <property type="project" value="TreeGrafter"/>
</dbReference>
<keyword evidence="4" id="KW-1185">Reference proteome</keyword>
<feature type="domain" description="Protein kinase" evidence="2">
    <location>
        <begin position="1121"/>
        <end position="1410"/>
    </location>
</feature>
<dbReference type="Proteomes" id="UP000612055">
    <property type="component" value="Unassembled WGS sequence"/>
</dbReference>
<organism evidence="3 4">
    <name type="scientific">Edaphochlamys debaryana</name>
    <dbReference type="NCBI Taxonomy" id="47281"/>
    <lineage>
        <taxon>Eukaryota</taxon>
        <taxon>Viridiplantae</taxon>
        <taxon>Chlorophyta</taxon>
        <taxon>core chlorophytes</taxon>
        <taxon>Chlorophyceae</taxon>
        <taxon>CS clade</taxon>
        <taxon>Chlamydomonadales</taxon>
        <taxon>Chlamydomonadales incertae sedis</taxon>
        <taxon>Edaphochlamys</taxon>
    </lineage>
</organism>
<feature type="compositionally biased region" description="Low complexity" evidence="1">
    <location>
        <begin position="773"/>
        <end position="782"/>
    </location>
</feature>
<dbReference type="InterPro" id="IPR011009">
    <property type="entry name" value="Kinase-like_dom_sf"/>
</dbReference>
<dbReference type="PROSITE" id="PS50011">
    <property type="entry name" value="PROTEIN_KINASE_DOM"/>
    <property type="match status" value="1"/>
</dbReference>
<proteinExistence type="predicted"/>
<evidence type="ECO:0000259" key="2">
    <source>
        <dbReference type="PROSITE" id="PS50011"/>
    </source>
</evidence>
<dbReference type="OrthoDB" id="4062651at2759"/>
<dbReference type="Pfam" id="PF07714">
    <property type="entry name" value="PK_Tyr_Ser-Thr"/>
    <property type="match status" value="1"/>
</dbReference>
<sequence>MAQLQPQQDLHRRCVACVSKLSENALKRQLEHEEHAARALAHIKAAQGSLLSVLIAQAQSKGKEAHLCDRLTFKFRGGACPFCPAVNLSEPQYNAHISAAYFNVTLPPTSTDPGELGPLCGKNGVKRPDTGDRRPLAADLLAAAQGALAVTPQHLHPLLHQAGPLAAQLEGVAAPPFGVGVGTGAAAAAGAAGAATPAAAGLGLRGPAAAGAAVQQQAGMPVGGQVLPAAPPAPQGLVSALGPAPALPAGAAQAAAGAWAAPAGSGGPAAAEGSATSGLAAREPGDGSEVLDTETGEPGPMEGRADGSSSSPVHGFANPAAGVSGSPGQGGSREGNAGAGGTGPTAANAGSKRPRTTVDVGGARRDAAGDSPGRSEPDGDATASPGPGGSGQGSAGARGTEPGAPSTVQLWQPETYAPGVYTQCRLPDGPAESEDPNSGIPPWPLIWRREGAGPWRPYRWKQLTGGNDGCDRRFTVRLWTLAPGGPRCPGAHAGDFELTLEPSLPPEPRDGLKPPLPVRAPGGTTLSVVSTSHAHLLPVGKYLIEPLWPHDRPPALQGQALTGCLVQMQLADAALALARSAAAAMAALACRRLRPVVAGAVTAAAAVAVEAGAWLGGRILARAAAATAGASATDRGEAQVLLPAGGADWSLLPLAALQQRPASGPLGTILEEEEEERQHAADSDQFAGSGDQAVVGSSGDEGEETEEQEAQDVSAERAAREEAQDRAVASQHADDDATRAARAGASSEPPAVGKAEAIDELGAGVDGPPSPSRAPSREAPTSTRGPQLQVLRPVGPGEETSGAGASRPGPHAQVGLKAVAAREADAGEGVSEEQPPVPQPKLPAPGPLCTGPPPPPLPPLPPETLEPGEPQPGTPGRRSAGAETPAASGQMDVQNLREITRLYVRLGGSLAEAVAEAEVRKLQALVATLLLEDDRGRLSSEAMALAQGPLSDLQRCLETLSGQPQSALVQFLLKDALLPPVKAALEGAASASRKLASVWAPPGLVSEALAGELKCMAAWRPQLEALEEVGQPAAALREQVAQLHGAELEGELRRVVVGALAAAGLGAVVSSTADPNKDLEELKAQVSKLEADGDEAEAGYLRPVYGVLDPQLGFEVEWSALGEPTFVWQLGDADIYHATYQGEEVALKRLKHDRPGDLRREFLRIRSLPLHKRVVGLVGITTDPSTRQPGLVMEWHPLDLHRVLVSASEKKRQLTLGMKLRIALDLAEGVQYLHANKMVHRNVIPDTVLLSDGLEVTIADFSHSRTVDEDGKVHGDDGYGFQLWMAPELPPHGGAQVVYSQAVDVYGWGVIFCQLITRKHDKLYELLHPELINLDPSLGTWYEQLYGLHREPDGLRQLPALLLDRLPPHLEPMPPALSEAVLGLARDCLRLEPGERPGMGEVVERVRALLRELAADRSAASAEQPQ</sequence>
<evidence type="ECO:0000313" key="4">
    <source>
        <dbReference type="Proteomes" id="UP000612055"/>
    </source>
</evidence>
<dbReference type="EMBL" id="JAEHOE010000075">
    <property type="protein sequence ID" value="KAG2489250.1"/>
    <property type="molecule type" value="Genomic_DNA"/>
</dbReference>
<dbReference type="PANTHER" id="PTHR44329">
    <property type="entry name" value="SERINE/THREONINE-PROTEIN KINASE TNNI3K-RELATED"/>
    <property type="match status" value="1"/>
</dbReference>
<accession>A0A836BUB9</accession>
<feature type="compositionally biased region" description="Acidic residues" evidence="1">
    <location>
        <begin position="700"/>
        <end position="710"/>
    </location>
</feature>
<feature type="compositionally biased region" description="Pro residues" evidence="1">
    <location>
        <begin position="835"/>
        <end position="873"/>
    </location>
</feature>
<feature type="compositionally biased region" description="Gly residues" evidence="1">
    <location>
        <begin position="325"/>
        <end position="343"/>
    </location>
</feature>
<reference evidence="3" key="1">
    <citation type="journal article" date="2020" name="bioRxiv">
        <title>Comparative genomics of Chlamydomonas.</title>
        <authorList>
            <person name="Craig R.J."/>
            <person name="Hasan A.R."/>
            <person name="Ness R.W."/>
            <person name="Keightley P.D."/>
        </authorList>
    </citation>
    <scope>NUCLEOTIDE SEQUENCE</scope>
    <source>
        <strain evidence="3">CCAP 11/70</strain>
    </source>
</reference>
<dbReference type="InterPro" id="IPR051681">
    <property type="entry name" value="Ser/Thr_Kinases-Pseudokinases"/>
</dbReference>
<evidence type="ECO:0000256" key="1">
    <source>
        <dbReference type="SAM" id="MobiDB-lite"/>
    </source>
</evidence>
<feature type="compositionally biased region" description="Basic and acidic residues" evidence="1">
    <location>
        <begin position="362"/>
        <end position="377"/>
    </location>
</feature>
<name>A0A836BUB9_9CHLO</name>
<evidence type="ECO:0000313" key="3">
    <source>
        <dbReference type="EMBL" id="KAG2489250.1"/>
    </source>
</evidence>
<comment type="caution">
    <text evidence="3">The sequence shown here is derived from an EMBL/GenBank/DDBJ whole genome shotgun (WGS) entry which is preliminary data.</text>
</comment>
<feature type="region of interest" description="Disordered" evidence="1">
    <location>
        <begin position="673"/>
        <end position="891"/>
    </location>
</feature>
<dbReference type="Gene3D" id="1.10.510.10">
    <property type="entry name" value="Transferase(Phosphotransferase) domain 1"/>
    <property type="match status" value="1"/>
</dbReference>
<feature type="compositionally biased region" description="Gly residues" evidence="1">
    <location>
        <begin position="386"/>
        <end position="396"/>
    </location>
</feature>